<keyword evidence="2" id="KW-1185">Reference proteome</keyword>
<dbReference type="PANTHER" id="PTHR36529:SF1">
    <property type="entry name" value="GLYCOSYLTRANSFERASE"/>
    <property type="match status" value="1"/>
</dbReference>
<sequence>MDAGFLFQFAKAPIPGQVKTRMRPALTPAHSCTLHTQLLAHCFQQAAEWRRAQPNWQHWLAVSPADHEHWSQFSACNFWPQPQGDLGARMAAAVNEGLSTRKGKWVILIGSDCPALDCDYFDQAAAALAAGAPLVVGPARDGGYVLIGMSVPLPLFEGVSWGGDCVFSQTLAKARAAGVEPVILPTLHDIDRPEDLSLLAKWPALASWIQFVE</sequence>
<name>A0A839UPM6_9GAMM</name>
<dbReference type="SUPFAM" id="SSF53448">
    <property type="entry name" value="Nucleotide-diphospho-sugar transferases"/>
    <property type="match status" value="1"/>
</dbReference>
<dbReference type="InterPro" id="IPR018641">
    <property type="entry name" value="Trfase_1_rSAM/seldom-assoc"/>
</dbReference>
<dbReference type="Gene3D" id="3.90.550.10">
    <property type="entry name" value="Spore Coat Polysaccharide Biosynthesis Protein SpsA, Chain A"/>
    <property type="match status" value="1"/>
</dbReference>
<proteinExistence type="predicted"/>
<dbReference type="PANTHER" id="PTHR36529">
    <property type="entry name" value="SLL1095 PROTEIN"/>
    <property type="match status" value="1"/>
</dbReference>
<dbReference type="RefSeq" id="WP_183909948.1">
    <property type="nucleotide sequence ID" value="NZ_JACHXZ010000002.1"/>
</dbReference>
<evidence type="ECO:0000313" key="2">
    <source>
        <dbReference type="Proteomes" id="UP000559987"/>
    </source>
</evidence>
<organism evidence="1 2">
    <name type="scientific">Simiduia aestuariiviva</name>
    <dbReference type="NCBI Taxonomy" id="1510459"/>
    <lineage>
        <taxon>Bacteria</taxon>
        <taxon>Pseudomonadati</taxon>
        <taxon>Pseudomonadota</taxon>
        <taxon>Gammaproteobacteria</taxon>
        <taxon>Cellvibrionales</taxon>
        <taxon>Cellvibrionaceae</taxon>
        <taxon>Simiduia</taxon>
    </lineage>
</organism>
<evidence type="ECO:0000313" key="1">
    <source>
        <dbReference type="EMBL" id="MBB3168470.1"/>
    </source>
</evidence>
<dbReference type="Proteomes" id="UP000559987">
    <property type="component" value="Unassembled WGS sequence"/>
</dbReference>
<gene>
    <name evidence="1" type="ORF">FHS30_001654</name>
</gene>
<protein>
    <recommendedName>
        <fullName evidence="3">Glycosyltransferase</fullName>
    </recommendedName>
</protein>
<accession>A0A839UPM6</accession>
<dbReference type="InterPro" id="IPR029044">
    <property type="entry name" value="Nucleotide-diphossugar_trans"/>
</dbReference>
<evidence type="ECO:0008006" key="3">
    <source>
        <dbReference type="Google" id="ProtNLM"/>
    </source>
</evidence>
<comment type="caution">
    <text evidence="1">The sequence shown here is derived from an EMBL/GenBank/DDBJ whole genome shotgun (WGS) entry which is preliminary data.</text>
</comment>
<dbReference type="AlphaFoldDB" id="A0A839UPM6"/>
<dbReference type="NCBIfam" id="TIGR04282">
    <property type="entry name" value="glyco_like_cofC"/>
    <property type="match status" value="1"/>
</dbReference>
<dbReference type="EMBL" id="JACHXZ010000002">
    <property type="protein sequence ID" value="MBB3168470.1"/>
    <property type="molecule type" value="Genomic_DNA"/>
</dbReference>
<reference evidence="1 2" key="1">
    <citation type="submission" date="2020-08" db="EMBL/GenBank/DDBJ databases">
        <title>Genomic Encyclopedia of Type Strains, Phase III (KMG-III): the genomes of soil and plant-associated and newly described type strains.</title>
        <authorList>
            <person name="Whitman W."/>
        </authorList>
    </citation>
    <scope>NUCLEOTIDE SEQUENCE [LARGE SCALE GENOMIC DNA]</scope>
    <source>
        <strain evidence="1 2">CECT 8571</strain>
    </source>
</reference>
<dbReference type="Pfam" id="PF09837">
    <property type="entry name" value="DUF2064"/>
    <property type="match status" value="1"/>
</dbReference>